<dbReference type="EMBL" id="JBHMAG010000025">
    <property type="protein sequence ID" value="MFB9756668.1"/>
    <property type="molecule type" value="Genomic_DNA"/>
</dbReference>
<sequence>MPTFSHPAMPMYTQDHAAYIRQMHDWHNQMAHYHEQHRLFHLERAKHFHDMMGGRHGKVISFERPNDTAVK</sequence>
<accession>A0ABV5W8Q8</accession>
<reference evidence="1 2" key="1">
    <citation type="submission" date="2024-09" db="EMBL/GenBank/DDBJ databases">
        <authorList>
            <person name="Sun Q."/>
            <person name="Mori K."/>
        </authorList>
    </citation>
    <scope>NUCLEOTIDE SEQUENCE [LARGE SCALE GENOMIC DNA]</scope>
    <source>
        <strain evidence="1 2">JCM 12520</strain>
    </source>
</reference>
<protein>
    <recommendedName>
        <fullName evidence="3">Cytosolic protein</fullName>
    </recommendedName>
</protein>
<comment type="caution">
    <text evidence="1">The sequence shown here is derived from an EMBL/GenBank/DDBJ whole genome shotgun (WGS) entry which is preliminary data.</text>
</comment>
<keyword evidence="2" id="KW-1185">Reference proteome</keyword>
<evidence type="ECO:0000313" key="2">
    <source>
        <dbReference type="Proteomes" id="UP001589619"/>
    </source>
</evidence>
<evidence type="ECO:0008006" key="3">
    <source>
        <dbReference type="Google" id="ProtNLM"/>
    </source>
</evidence>
<dbReference type="RefSeq" id="WP_344913155.1">
    <property type="nucleotide sequence ID" value="NZ_BAAAYO010000011.1"/>
</dbReference>
<gene>
    <name evidence="1" type="ORF">ACFFNY_34260</name>
</gene>
<name>A0ABV5W8Q8_9BACL</name>
<evidence type="ECO:0000313" key="1">
    <source>
        <dbReference type="EMBL" id="MFB9756668.1"/>
    </source>
</evidence>
<proteinExistence type="predicted"/>
<organism evidence="1 2">
    <name type="scientific">Paenibacillus hodogayensis</name>
    <dbReference type="NCBI Taxonomy" id="279208"/>
    <lineage>
        <taxon>Bacteria</taxon>
        <taxon>Bacillati</taxon>
        <taxon>Bacillota</taxon>
        <taxon>Bacilli</taxon>
        <taxon>Bacillales</taxon>
        <taxon>Paenibacillaceae</taxon>
        <taxon>Paenibacillus</taxon>
    </lineage>
</organism>
<dbReference type="Proteomes" id="UP001589619">
    <property type="component" value="Unassembled WGS sequence"/>
</dbReference>